<sequence>MIAALAMLSSPVMAASGDIIVVTRDANGEPVYEQKQMSVDEARVLLGDEYGLPDGVVPTAVILEEGEPARLTSEPLAEIERLMGGDGKVEVLAPGTDGGRKITAADFTQKPVVSLDDIPEGVPIELFETGVAFALKDGVWVSKMTDRKIAGCPPGMDQMASRFSENPLNKHITFSSPYVPTDFSAEFANYEWRKVGERGYASVIYEFSKAKAENQGVKATVRYAMSAVSETQVNSWAEVKVELPAALAALAGMGTECKATVRGQFQRTGD</sequence>
<gene>
    <name evidence="1" type="ORF">GCM10007879_22940</name>
</gene>
<name>A0ABQ5URZ0_9HYPH</name>
<reference evidence="1" key="1">
    <citation type="journal article" date="2014" name="Int. J. Syst. Evol. Microbiol.">
        <title>Complete genome of a new Firmicutes species belonging to the dominant human colonic microbiota ('Ruminococcus bicirculans') reveals two chromosomes and a selective capacity to utilize plant glucans.</title>
        <authorList>
            <consortium name="NISC Comparative Sequencing Program"/>
            <person name="Wegmann U."/>
            <person name="Louis P."/>
            <person name="Goesmann A."/>
            <person name="Henrissat B."/>
            <person name="Duncan S.H."/>
            <person name="Flint H.J."/>
        </authorList>
    </citation>
    <scope>NUCLEOTIDE SEQUENCE</scope>
    <source>
        <strain evidence="1">NBRC 107169</strain>
    </source>
</reference>
<evidence type="ECO:0000313" key="1">
    <source>
        <dbReference type="EMBL" id="GLQ18045.1"/>
    </source>
</evidence>
<dbReference type="EMBL" id="BSNI01000002">
    <property type="protein sequence ID" value="GLQ18045.1"/>
    <property type="molecule type" value="Genomic_DNA"/>
</dbReference>
<keyword evidence="2" id="KW-1185">Reference proteome</keyword>
<accession>A0ABQ5URZ0</accession>
<comment type="caution">
    <text evidence="1">The sequence shown here is derived from an EMBL/GenBank/DDBJ whole genome shotgun (WGS) entry which is preliminary data.</text>
</comment>
<organism evidence="1 2">
    <name type="scientific">Maritalea porphyrae</name>
    <dbReference type="NCBI Taxonomy" id="880732"/>
    <lineage>
        <taxon>Bacteria</taxon>
        <taxon>Pseudomonadati</taxon>
        <taxon>Pseudomonadota</taxon>
        <taxon>Alphaproteobacteria</taxon>
        <taxon>Hyphomicrobiales</taxon>
        <taxon>Devosiaceae</taxon>
        <taxon>Maritalea</taxon>
    </lineage>
</organism>
<protein>
    <submittedName>
        <fullName evidence="1">Uncharacterized protein</fullName>
    </submittedName>
</protein>
<reference evidence="1" key="2">
    <citation type="submission" date="2023-01" db="EMBL/GenBank/DDBJ databases">
        <title>Draft genome sequence of Maritalea porphyrae strain NBRC 107169.</title>
        <authorList>
            <person name="Sun Q."/>
            <person name="Mori K."/>
        </authorList>
    </citation>
    <scope>NUCLEOTIDE SEQUENCE</scope>
    <source>
        <strain evidence="1">NBRC 107169</strain>
    </source>
</reference>
<dbReference type="Proteomes" id="UP001161405">
    <property type="component" value="Unassembled WGS sequence"/>
</dbReference>
<evidence type="ECO:0000313" key="2">
    <source>
        <dbReference type="Proteomes" id="UP001161405"/>
    </source>
</evidence>
<proteinExistence type="predicted"/>